<organism evidence="2 4">
    <name type="scientific">Rhizobium chutanense</name>
    <dbReference type="NCBI Taxonomy" id="2035448"/>
    <lineage>
        <taxon>Bacteria</taxon>
        <taxon>Pseudomonadati</taxon>
        <taxon>Pseudomonadota</taxon>
        <taxon>Alphaproteobacteria</taxon>
        <taxon>Hyphomicrobiales</taxon>
        <taxon>Rhizobiaceae</taxon>
        <taxon>Rhizobium/Agrobacterium group</taxon>
        <taxon>Rhizobium</taxon>
    </lineage>
</organism>
<dbReference type="PROSITE" id="PS51725">
    <property type="entry name" value="ABM"/>
    <property type="match status" value="1"/>
</dbReference>
<evidence type="ECO:0000313" key="2">
    <source>
        <dbReference type="EMBL" id="PDT01647.1"/>
    </source>
</evidence>
<evidence type="ECO:0000313" key="5">
    <source>
        <dbReference type="Proteomes" id="UP000278081"/>
    </source>
</evidence>
<protein>
    <submittedName>
        <fullName evidence="2">Antibiotic biosynthesis monooxygenase</fullName>
    </submittedName>
</protein>
<evidence type="ECO:0000313" key="3">
    <source>
        <dbReference type="EMBL" id="RUM01163.1"/>
    </source>
</evidence>
<dbReference type="InterPro" id="IPR007138">
    <property type="entry name" value="ABM_dom"/>
</dbReference>
<reference evidence="3 5" key="2">
    <citation type="submission" date="2018-11" db="EMBL/GenBank/DDBJ databases">
        <title>Rhizobium chutanense sp. nov., isolated from root nodules of Phaseolus vulgaris in China.</title>
        <authorList>
            <person name="Huo Y."/>
        </authorList>
    </citation>
    <scope>NUCLEOTIDE SEQUENCE [LARGE SCALE GENOMIC DNA]</scope>
    <source>
        <strain evidence="3 5">C16</strain>
    </source>
</reference>
<keyword evidence="2" id="KW-0503">Monooxygenase</keyword>
<dbReference type="Pfam" id="PF03992">
    <property type="entry name" value="ABM"/>
    <property type="match status" value="1"/>
</dbReference>
<dbReference type="PANTHER" id="PTHR33336:SF3">
    <property type="entry name" value="ABM DOMAIN-CONTAINING PROTEIN"/>
    <property type="match status" value="1"/>
</dbReference>
<dbReference type="PANTHER" id="PTHR33336">
    <property type="entry name" value="QUINOL MONOOXYGENASE YGIN-RELATED"/>
    <property type="match status" value="1"/>
</dbReference>
<feature type="domain" description="ABM" evidence="1">
    <location>
        <begin position="8"/>
        <end position="96"/>
    </location>
</feature>
<dbReference type="Proteomes" id="UP000278081">
    <property type="component" value="Unassembled WGS sequence"/>
</dbReference>
<dbReference type="EMBL" id="NWSV01000021">
    <property type="protein sequence ID" value="PDT01647.1"/>
    <property type="molecule type" value="Genomic_DNA"/>
</dbReference>
<keyword evidence="2" id="KW-0560">Oxidoreductase</keyword>
<accession>A0A432NP48</accession>
<gene>
    <name evidence="2" type="ORF">CO666_24485</name>
    <name evidence="3" type="ORF">EFR84_23185</name>
</gene>
<proteinExistence type="predicted"/>
<dbReference type="Gene3D" id="3.30.70.100">
    <property type="match status" value="1"/>
</dbReference>
<accession>A0A2A6J6W4</accession>
<dbReference type="RefSeq" id="WP_097614741.1">
    <property type="nucleotide sequence ID" value="NZ_ML133770.1"/>
</dbReference>
<dbReference type="Proteomes" id="UP000220768">
    <property type="component" value="Unassembled WGS sequence"/>
</dbReference>
<evidence type="ECO:0000259" key="1">
    <source>
        <dbReference type="PROSITE" id="PS51725"/>
    </source>
</evidence>
<name>A0A2A6J6W4_9HYPH</name>
<dbReference type="SUPFAM" id="SSF54909">
    <property type="entry name" value="Dimeric alpha+beta barrel"/>
    <property type="match status" value="1"/>
</dbReference>
<dbReference type="InterPro" id="IPR011008">
    <property type="entry name" value="Dimeric_a/b-barrel"/>
</dbReference>
<dbReference type="OrthoDB" id="287932at2"/>
<dbReference type="AlphaFoldDB" id="A0A2A6J6W4"/>
<keyword evidence="4" id="KW-1185">Reference proteome</keyword>
<sequence>MTSKTEEQHLIVEFKTTTQNRDRVKELLQDFIGPAREETGCLYYDLYQRADDPNTFFILDGWANETAAAGHGEHPNVKRVLEPLLPLLVSPPSIIVTNRISD</sequence>
<evidence type="ECO:0000313" key="4">
    <source>
        <dbReference type="Proteomes" id="UP000220768"/>
    </source>
</evidence>
<reference evidence="2 4" key="1">
    <citation type="submission" date="2017-09" db="EMBL/GenBank/DDBJ databases">
        <title>Comparative genomics of rhizobia isolated from Phaseolus vulgaris in China.</title>
        <authorList>
            <person name="Tong W."/>
        </authorList>
    </citation>
    <scope>NUCLEOTIDE SEQUENCE [LARGE SCALE GENOMIC DNA]</scope>
    <source>
        <strain evidence="2 4">C5</strain>
    </source>
</reference>
<dbReference type="InterPro" id="IPR050744">
    <property type="entry name" value="AI-2_Isomerase_LsrG"/>
</dbReference>
<comment type="caution">
    <text evidence="2">The sequence shown here is derived from an EMBL/GenBank/DDBJ whole genome shotgun (WGS) entry which is preliminary data.</text>
</comment>
<dbReference type="GO" id="GO:0004497">
    <property type="term" value="F:monooxygenase activity"/>
    <property type="evidence" value="ECO:0007669"/>
    <property type="project" value="UniProtKB-KW"/>
</dbReference>
<dbReference type="EMBL" id="RJTJ01000023">
    <property type="protein sequence ID" value="RUM01163.1"/>
    <property type="molecule type" value="Genomic_DNA"/>
</dbReference>